<dbReference type="InterPro" id="IPR013766">
    <property type="entry name" value="Thioredoxin_domain"/>
</dbReference>
<dbReference type="InterPro" id="IPR051099">
    <property type="entry name" value="AGR/TXD"/>
</dbReference>
<reference evidence="3" key="1">
    <citation type="submission" date="2019-08" db="EMBL/GenBank/DDBJ databases">
        <authorList>
            <person name="Kucharzyk K."/>
            <person name="Murdoch R.W."/>
            <person name="Higgins S."/>
            <person name="Loffler F."/>
        </authorList>
    </citation>
    <scope>NUCLEOTIDE SEQUENCE</scope>
</reference>
<dbReference type="PROSITE" id="PS51352">
    <property type="entry name" value="THIOREDOXIN_2"/>
    <property type="match status" value="1"/>
</dbReference>
<name>A0A644WFA3_9ZZZZ</name>
<organism evidence="3">
    <name type="scientific">bioreactor metagenome</name>
    <dbReference type="NCBI Taxonomy" id="1076179"/>
    <lineage>
        <taxon>unclassified sequences</taxon>
        <taxon>metagenomes</taxon>
        <taxon>ecological metagenomes</taxon>
    </lineage>
</organism>
<dbReference type="EMBL" id="VSSQ01000848">
    <property type="protein sequence ID" value="MPM02161.1"/>
    <property type="molecule type" value="Genomic_DNA"/>
</dbReference>
<dbReference type="GO" id="GO:0016491">
    <property type="term" value="F:oxidoreductase activity"/>
    <property type="evidence" value="ECO:0007669"/>
    <property type="project" value="UniProtKB-KW"/>
</dbReference>
<sequence length="153" mass="17369">MKWIVSCLLIFSVIAVKAQTSTPLDSSVWHSNYPAALEQAKETDKPLLMVFSGSDWCKPCIMLREQILVKPEFSDWARAHVVCVTLDFPSQKKNKLPQYQQQQNDSLAERFNPAGVFPLVVIIDKDENTLGTTGYKDITPVEYISELEKILNH</sequence>
<evidence type="ECO:0000259" key="2">
    <source>
        <dbReference type="PROSITE" id="PS51352"/>
    </source>
</evidence>
<dbReference type="AlphaFoldDB" id="A0A644WFA3"/>
<keyword evidence="1" id="KW-0732">Signal</keyword>
<dbReference type="PANTHER" id="PTHR15337">
    <property type="entry name" value="ANTERIOR GRADIENT PROTEIN-RELATED"/>
    <property type="match status" value="1"/>
</dbReference>
<accession>A0A644WFA3</accession>
<protein>
    <submittedName>
        <fullName evidence="3">Disulfide bond reductase DsbH</fullName>
        <ecNumber evidence="3">1.8.-.-</ecNumber>
    </submittedName>
</protein>
<dbReference type="InterPro" id="IPR036249">
    <property type="entry name" value="Thioredoxin-like_sf"/>
</dbReference>
<dbReference type="EC" id="1.8.-.-" evidence="3"/>
<dbReference type="Pfam" id="PF13899">
    <property type="entry name" value="Thioredoxin_7"/>
    <property type="match status" value="1"/>
</dbReference>
<dbReference type="SUPFAM" id="SSF52833">
    <property type="entry name" value="Thioredoxin-like"/>
    <property type="match status" value="1"/>
</dbReference>
<dbReference type="Gene3D" id="3.40.30.10">
    <property type="entry name" value="Glutaredoxin"/>
    <property type="match status" value="1"/>
</dbReference>
<dbReference type="PANTHER" id="PTHR15337:SF11">
    <property type="entry name" value="THIOREDOXIN DOMAIN-CONTAINING PROTEIN"/>
    <property type="match status" value="1"/>
</dbReference>
<keyword evidence="3" id="KW-0560">Oxidoreductase</keyword>
<gene>
    <name evidence="3" type="primary">dsbH_1</name>
    <name evidence="3" type="ORF">SDC9_48406</name>
</gene>
<evidence type="ECO:0000256" key="1">
    <source>
        <dbReference type="ARBA" id="ARBA00022729"/>
    </source>
</evidence>
<evidence type="ECO:0000313" key="3">
    <source>
        <dbReference type="EMBL" id="MPM02161.1"/>
    </source>
</evidence>
<feature type="domain" description="Thioredoxin" evidence="2">
    <location>
        <begin position="7"/>
        <end position="153"/>
    </location>
</feature>
<comment type="caution">
    <text evidence="3">The sequence shown here is derived from an EMBL/GenBank/DDBJ whole genome shotgun (WGS) entry which is preliminary data.</text>
</comment>
<proteinExistence type="predicted"/>